<dbReference type="Proteomes" id="UP000076830">
    <property type="component" value="Chromosome"/>
</dbReference>
<keyword evidence="5" id="KW-0418">Kinase</keyword>
<keyword evidence="3" id="KW-1133">Transmembrane helix</keyword>
<dbReference type="KEGG" id="dko:I596_252"/>
<dbReference type="PROSITE" id="PS00108">
    <property type="entry name" value="PROTEIN_KINASE_ST"/>
    <property type="match status" value="1"/>
</dbReference>
<evidence type="ECO:0000313" key="6">
    <source>
        <dbReference type="Proteomes" id="UP000076830"/>
    </source>
</evidence>
<dbReference type="AlphaFoldDB" id="A0A167G989"/>
<dbReference type="PROSITE" id="PS50011">
    <property type="entry name" value="PROTEIN_KINASE_DOM"/>
    <property type="match status" value="1"/>
</dbReference>
<dbReference type="SMART" id="SM00220">
    <property type="entry name" value="S_TKc"/>
    <property type="match status" value="1"/>
</dbReference>
<dbReference type="RefSeq" id="WP_067643010.1">
    <property type="nucleotide sequence ID" value="NZ_CP015249.1"/>
</dbReference>
<dbReference type="InterPro" id="IPR008271">
    <property type="entry name" value="Ser/Thr_kinase_AS"/>
</dbReference>
<dbReference type="InterPro" id="IPR000719">
    <property type="entry name" value="Prot_kinase_dom"/>
</dbReference>
<accession>A0A167G989</accession>
<feature type="transmembrane region" description="Helical" evidence="3">
    <location>
        <begin position="376"/>
        <end position="397"/>
    </location>
</feature>
<keyword evidence="3" id="KW-0812">Transmembrane</keyword>
<keyword evidence="1" id="KW-0677">Repeat</keyword>
<dbReference type="Pfam" id="PF13424">
    <property type="entry name" value="TPR_12"/>
    <property type="match status" value="2"/>
</dbReference>
<feature type="domain" description="Protein kinase" evidence="4">
    <location>
        <begin position="82"/>
        <end position="357"/>
    </location>
</feature>
<evidence type="ECO:0000256" key="2">
    <source>
        <dbReference type="ARBA" id="ARBA00022803"/>
    </source>
</evidence>
<keyword evidence="6" id="KW-1185">Reference proteome</keyword>
<dbReference type="GO" id="GO:0005524">
    <property type="term" value="F:ATP binding"/>
    <property type="evidence" value="ECO:0007669"/>
    <property type="project" value="InterPro"/>
</dbReference>
<name>A0A167G989_9GAMM</name>
<protein>
    <submittedName>
        <fullName evidence="5">Serine/threonine protein kinase</fullName>
    </submittedName>
</protein>
<dbReference type="InterPro" id="IPR011990">
    <property type="entry name" value="TPR-like_helical_dom_sf"/>
</dbReference>
<keyword evidence="5" id="KW-0723">Serine/threonine-protein kinase</keyword>
<keyword evidence="5" id="KW-0808">Transferase</keyword>
<proteinExistence type="predicted"/>
<dbReference type="PATRIC" id="fig|1300342.3.peg.245"/>
<sequence>MDIERKRRLFTLVRQALDADTEEREALIAAASAGDPAFDAEARALLGERAAGVLDRRAADVAARLADTGDGALPAGTAVGAWRIVRVLGSGGMGTVHLAERDGDGYIQQGALKLIRRGMDSDALLARFRRERQILSRLDHPNIARLLDGGVAADGRPFLVMEYVNGESLAAWSARTGADPAAHVALFLAICTAVAHAHRQLIVHRDIKPGNVLVDADGHPKLLDFGIAKVLEDTADPAHTATGGRFLSTAYAAPEQAAGALVTTAADVYQLGVLLFELLSGQRHSAFDTAARPALRLALARETAGTAGPPGVPARVLRGDLGIIVARAADPDPARRYAGVEALADDLRRWRDGQPILARADSAAYRTRRFIGRHRTTVALGVLAVAGLLGGTALALWQAHRAEDEARLARAAQAFLTDVFDASAPDSAAGERITARELLDRGAEKIHTELTDQPRLRAEMLLTLGRLYRQLGQYPQAAALLAQVRDGDTAAAQPAYRPALLELAVVERERAHLEDAAGLLDTVLAGPVEPALRARALTERALLHEKRGAFAAGLDDVRAALAIDAGRGPEGRVDRARDRQAEALLLTRLGRFDEASAAFEEAIATAVGALGEDDTRVAQIRNDYAVLMLSRSLPVEGEAEARKALDARRRRLGDRHPAVAESLQVLGGALRQQNKLDLARRAFEEAVALQTAALGENHGDLANTLNSLAIVAGSQFRFAEAETHLRRSLAIQQAIGQQGTSSVATTAANLAAVLIRRGNYEEAATLLDDALAVHRAALGEGHPAIANDENILAQLASRRGDAAAAERHARQAVAIADAAMRPGRETAAIRQTLAQVLLHGGQPAAALAAAQASLALFTQVGAAGEPRALQSLAIQADALAALGRGDEARPLAEQVMAGRRDEHPSRQVASFAVLARVARAQGRRDEAAAFRRQGAALLATIEAPDPDLAVDLARD</sequence>
<dbReference type="InterPro" id="IPR011009">
    <property type="entry name" value="Kinase-like_dom_sf"/>
</dbReference>
<dbReference type="Gene3D" id="3.30.200.20">
    <property type="entry name" value="Phosphorylase Kinase, domain 1"/>
    <property type="match status" value="1"/>
</dbReference>
<dbReference type="Pfam" id="PF00069">
    <property type="entry name" value="Pkinase"/>
    <property type="match status" value="1"/>
</dbReference>
<gene>
    <name evidence="5" type="ORF">I596_252</name>
</gene>
<evidence type="ECO:0000259" key="4">
    <source>
        <dbReference type="PROSITE" id="PS50011"/>
    </source>
</evidence>
<dbReference type="SMART" id="SM00028">
    <property type="entry name" value="TPR"/>
    <property type="match status" value="7"/>
</dbReference>
<dbReference type="Gene3D" id="1.10.510.10">
    <property type="entry name" value="Transferase(Phosphotransferase) domain 1"/>
    <property type="match status" value="1"/>
</dbReference>
<dbReference type="SUPFAM" id="SSF48452">
    <property type="entry name" value="TPR-like"/>
    <property type="match status" value="2"/>
</dbReference>
<dbReference type="PANTHER" id="PTHR45641">
    <property type="entry name" value="TETRATRICOPEPTIDE REPEAT PROTEIN (AFU_ORTHOLOGUE AFUA_6G03870)"/>
    <property type="match status" value="1"/>
</dbReference>
<evidence type="ECO:0000256" key="3">
    <source>
        <dbReference type="SAM" id="Phobius"/>
    </source>
</evidence>
<dbReference type="EMBL" id="CP015249">
    <property type="protein sequence ID" value="ANB16291.1"/>
    <property type="molecule type" value="Genomic_DNA"/>
</dbReference>
<keyword evidence="2" id="KW-0802">TPR repeat</keyword>
<reference evidence="5 6" key="1">
    <citation type="submission" date="2016-04" db="EMBL/GenBank/DDBJ databases">
        <title>Complete genome sequence of Dokdonella koreensis DS-123T.</title>
        <authorList>
            <person name="Kim J.F."/>
            <person name="Lee H."/>
            <person name="Kwak M.-J."/>
        </authorList>
    </citation>
    <scope>NUCLEOTIDE SEQUENCE [LARGE SCALE GENOMIC DNA]</scope>
    <source>
        <strain evidence="5 6">DS-123</strain>
    </source>
</reference>
<dbReference type="InterPro" id="IPR019734">
    <property type="entry name" value="TPR_rpt"/>
</dbReference>
<keyword evidence="3" id="KW-0472">Membrane</keyword>
<dbReference type="PANTHER" id="PTHR45641:SF19">
    <property type="entry name" value="NEPHROCYSTIN-3"/>
    <property type="match status" value="1"/>
</dbReference>
<dbReference type="SUPFAM" id="SSF56112">
    <property type="entry name" value="Protein kinase-like (PK-like)"/>
    <property type="match status" value="1"/>
</dbReference>
<dbReference type="CDD" id="cd14014">
    <property type="entry name" value="STKc_PknB_like"/>
    <property type="match status" value="1"/>
</dbReference>
<organism evidence="5 6">
    <name type="scientific">Dokdonella koreensis DS-123</name>
    <dbReference type="NCBI Taxonomy" id="1300342"/>
    <lineage>
        <taxon>Bacteria</taxon>
        <taxon>Pseudomonadati</taxon>
        <taxon>Pseudomonadota</taxon>
        <taxon>Gammaproteobacteria</taxon>
        <taxon>Lysobacterales</taxon>
        <taxon>Rhodanobacteraceae</taxon>
        <taxon>Dokdonella</taxon>
    </lineage>
</organism>
<dbReference type="GO" id="GO:0004674">
    <property type="term" value="F:protein serine/threonine kinase activity"/>
    <property type="evidence" value="ECO:0007669"/>
    <property type="project" value="UniProtKB-KW"/>
</dbReference>
<dbReference type="STRING" id="1300342.I596_252"/>
<evidence type="ECO:0000256" key="1">
    <source>
        <dbReference type="ARBA" id="ARBA00022737"/>
    </source>
</evidence>
<evidence type="ECO:0000313" key="5">
    <source>
        <dbReference type="EMBL" id="ANB16291.1"/>
    </source>
</evidence>
<dbReference type="Gene3D" id="1.25.40.10">
    <property type="entry name" value="Tetratricopeptide repeat domain"/>
    <property type="match status" value="3"/>
</dbReference>
<dbReference type="Pfam" id="PF13374">
    <property type="entry name" value="TPR_10"/>
    <property type="match status" value="1"/>
</dbReference>